<evidence type="ECO:0000313" key="4">
    <source>
        <dbReference type="EMBL" id="CAD7626593.1"/>
    </source>
</evidence>
<dbReference type="InterPro" id="IPR036736">
    <property type="entry name" value="ACP-like_sf"/>
</dbReference>
<name>A0A7R9KNU5_9ACAR</name>
<dbReference type="InterPro" id="IPR009081">
    <property type="entry name" value="PP-bd_ACP"/>
</dbReference>
<dbReference type="Pfam" id="PF00550">
    <property type="entry name" value="PP-binding"/>
    <property type="match status" value="1"/>
</dbReference>
<dbReference type="InterPro" id="IPR020806">
    <property type="entry name" value="PKS_PP-bd"/>
</dbReference>
<keyword evidence="1" id="KW-0596">Phosphopantetheine</keyword>
<sequence>MVTLDELLESGVTICSSVLFRDEKTRKTCDSATDGHNLLTTVCRILGHKDLEAFDAKTRLSELGMDSLLTVETKHAIERDFELVLSTQEIRNLTIERIRQISLCKN</sequence>
<evidence type="ECO:0000259" key="3">
    <source>
        <dbReference type="SMART" id="SM00823"/>
    </source>
</evidence>
<reference evidence="4" key="1">
    <citation type="submission" date="2020-11" db="EMBL/GenBank/DDBJ databases">
        <authorList>
            <person name="Tran Van P."/>
        </authorList>
    </citation>
    <scope>NUCLEOTIDE SEQUENCE</scope>
</reference>
<dbReference type="OrthoDB" id="6142309at2759"/>
<dbReference type="SUPFAM" id="SSF47336">
    <property type="entry name" value="ACP-like"/>
    <property type="match status" value="1"/>
</dbReference>
<organism evidence="4">
    <name type="scientific">Medioppia subpectinata</name>
    <dbReference type="NCBI Taxonomy" id="1979941"/>
    <lineage>
        <taxon>Eukaryota</taxon>
        <taxon>Metazoa</taxon>
        <taxon>Ecdysozoa</taxon>
        <taxon>Arthropoda</taxon>
        <taxon>Chelicerata</taxon>
        <taxon>Arachnida</taxon>
        <taxon>Acari</taxon>
        <taxon>Acariformes</taxon>
        <taxon>Sarcoptiformes</taxon>
        <taxon>Oribatida</taxon>
        <taxon>Brachypylina</taxon>
        <taxon>Oppioidea</taxon>
        <taxon>Oppiidae</taxon>
        <taxon>Medioppia</taxon>
    </lineage>
</organism>
<dbReference type="EMBL" id="OC858538">
    <property type="protein sequence ID" value="CAD7626593.1"/>
    <property type="molecule type" value="Genomic_DNA"/>
</dbReference>
<dbReference type="Gene3D" id="1.10.1200.10">
    <property type="entry name" value="ACP-like"/>
    <property type="match status" value="1"/>
</dbReference>
<accession>A0A7R9KNU5</accession>
<dbReference type="SMART" id="SM00823">
    <property type="entry name" value="PKS_PP"/>
    <property type="match status" value="1"/>
</dbReference>
<evidence type="ECO:0000256" key="1">
    <source>
        <dbReference type="ARBA" id="ARBA00022450"/>
    </source>
</evidence>
<dbReference type="EMBL" id="CAJPIZ010003963">
    <property type="protein sequence ID" value="CAG2107023.1"/>
    <property type="molecule type" value="Genomic_DNA"/>
</dbReference>
<keyword evidence="5" id="KW-1185">Reference proteome</keyword>
<evidence type="ECO:0000256" key="2">
    <source>
        <dbReference type="ARBA" id="ARBA00022553"/>
    </source>
</evidence>
<protein>
    <recommendedName>
        <fullName evidence="3">Polyketide synthase-like phosphopantetheine-binding domain-containing protein</fullName>
    </recommendedName>
</protein>
<gene>
    <name evidence="4" type="ORF">OSB1V03_LOCUS7026</name>
</gene>
<dbReference type="GO" id="GO:0031177">
    <property type="term" value="F:phosphopantetheine binding"/>
    <property type="evidence" value="ECO:0007669"/>
    <property type="project" value="InterPro"/>
</dbReference>
<feature type="domain" description="Polyketide synthase-like phosphopantetheine-binding" evidence="3">
    <location>
        <begin position="35"/>
        <end position="93"/>
    </location>
</feature>
<keyword evidence="2" id="KW-0597">Phosphoprotein</keyword>
<dbReference type="Proteomes" id="UP000759131">
    <property type="component" value="Unassembled WGS sequence"/>
</dbReference>
<dbReference type="AlphaFoldDB" id="A0A7R9KNU5"/>
<proteinExistence type="predicted"/>
<evidence type="ECO:0000313" key="5">
    <source>
        <dbReference type="Proteomes" id="UP000759131"/>
    </source>
</evidence>